<dbReference type="InterPro" id="IPR012132">
    <property type="entry name" value="GMC_OxRdtase"/>
</dbReference>
<feature type="binding site" evidence="6">
    <location>
        <position position="323"/>
    </location>
    <ligand>
        <name>FAD</name>
        <dbReference type="ChEBI" id="CHEBI:57692"/>
    </ligand>
</feature>
<dbReference type="InterPro" id="IPR000172">
    <property type="entry name" value="GMC_OxRdtase_N"/>
</dbReference>
<name>A0A8J9V3I7_9NEOP</name>
<dbReference type="GO" id="GO:0016614">
    <property type="term" value="F:oxidoreductase activity, acting on CH-OH group of donors"/>
    <property type="evidence" value="ECO:0007669"/>
    <property type="project" value="InterPro"/>
</dbReference>
<dbReference type="SUPFAM" id="SSF54373">
    <property type="entry name" value="FAD-linked reductases, C-terminal domain"/>
    <property type="match status" value="1"/>
</dbReference>
<evidence type="ECO:0000256" key="3">
    <source>
        <dbReference type="ARBA" id="ARBA00022630"/>
    </source>
</evidence>
<evidence type="ECO:0000313" key="8">
    <source>
        <dbReference type="EMBL" id="CAH0714788.1"/>
    </source>
</evidence>
<evidence type="ECO:0000256" key="5">
    <source>
        <dbReference type="ARBA" id="ARBA00023002"/>
    </source>
</evidence>
<evidence type="ECO:0000313" key="9">
    <source>
        <dbReference type="Proteomes" id="UP000838878"/>
    </source>
</evidence>
<dbReference type="GO" id="GO:0050660">
    <property type="term" value="F:flavin adenine dinucleotide binding"/>
    <property type="evidence" value="ECO:0007669"/>
    <property type="project" value="InterPro"/>
</dbReference>
<dbReference type="EMBL" id="OV170230">
    <property type="protein sequence ID" value="CAH0714788.1"/>
    <property type="molecule type" value="Genomic_DNA"/>
</dbReference>
<reference evidence="8" key="1">
    <citation type="submission" date="2021-12" db="EMBL/GenBank/DDBJ databases">
        <authorList>
            <person name="Martin H S."/>
        </authorList>
    </citation>
    <scope>NUCLEOTIDE SEQUENCE</scope>
</reference>
<dbReference type="Pfam" id="PF00732">
    <property type="entry name" value="GMC_oxred_N"/>
    <property type="match status" value="1"/>
</dbReference>
<dbReference type="InterPro" id="IPR027424">
    <property type="entry name" value="Glucose_Oxidase_domain_2"/>
</dbReference>
<organism evidence="8 9">
    <name type="scientific">Brenthis ino</name>
    <name type="common">lesser marbled fritillary</name>
    <dbReference type="NCBI Taxonomy" id="405034"/>
    <lineage>
        <taxon>Eukaryota</taxon>
        <taxon>Metazoa</taxon>
        <taxon>Ecdysozoa</taxon>
        <taxon>Arthropoda</taxon>
        <taxon>Hexapoda</taxon>
        <taxon>Insecta</taxon>
        <taxon>Pterygota</taxon>
        <taxon>Neoptera</taxon>
        <taxon>Endopterygota</taxon>
        <taxon>Lepidoptera</taxon>
        <taxon>Glossata</taxon>
        <taxon>Ditrysia</taxon>
        <taxon>Papilionoidea</taxon>
        <taxon>Nymphalidae</taxon>
        <taxon>Heliconiinae</taxon>
        <taxon>Argynnini</taxon>
        <taxon>Brenthis</taxon>
    </lineage>
</organism>
<evidence type="ECO:0000256" key="2">
    <source>
        <dbReference type="ARBA" id="ARBA00010790"/>
    </source>
</evidence>
<keyword evidence="9" id="KW-1185">Reference proteome</keyword>
<feature type="non-terminal residue" evidence="8">
    <location>
        <position position="663"/>
    </location>
</feature>
<dbReference type="PANTHER" id="PTHR11552:SF154">
    <property type="entry name" value="FI04917P"/>
    <property type="match status" value="1"/>
</dbReference>
<dbReference type="PROSITE" id="PS00624">
    <property type="entry name" value="GMC_OXRED_2"/>
    <property type="match status" value="1"/>
</dbReference>
<dbReference type="Proteomes" id="UP000838878">
    <property type="component" value="Chromosome 10"/>
</dbReference>
<dbReference type="InterPro" id="IPR007867">
    <property type="entry name" value="GMC_OxRtase_C"/>
</dbReference>
<dbReference type="SUPFAM" id="SSF51905">
    <property type="entry name" value="FAD/NAD(P)-binding domain"/>
    <property type="match status" value="1"/>
</dbReference>
<comment type="cofactor">
    <cofactor evidence="1 6">
        <name>FAD</name>
        <dbReference type="ChEBI" id="CHEBI:57692"/>
    </cofactor>
</comment>
<dbReference type="OrthoDB" id="269227at2759"/>
<protein>
    <recommendedName>
        <fullName evidence="7">Glucose-methanol-choline oxidoreductase N-terminal domain-containing protein</fullName>
    </recommendedName>
</protein>
<dbReference type="Pfam" id="PF05199">
    <property type="entry name" value="GMC_oxred_C"/>
    <property type="match status" value="1"/>
</dbReference>
<evidence type="ECO:0000259" key="7">
    <source>
        <dbReference type="PROSITE" id="PS00624"/>
    </source>
</evidence>
<gene>
    <name evidence="8" type="ORF">BINO364_LOCUS1805</name>
</gene>
<comment type="similarity">
    <text evidence="2">Belongs to the GMC oxidoreductase family.</text>
</comment>
<dbReference type="Gene3D" id="3.30.560.10">
    <property type="entry name" value="Glucose Oxidase, domain 3"/>
    <property type="match status" value="1"/>
</dbReference>
<dbReference type="Gene3D" id="3.50.50.60">
    <property type="entry name" value="FAD/NAD(P)-binding domain"/>
    <property type="match status" value="2"/>
</dbReference>
<dbReference type="InterPro" id="IPR036188">
    <property type="entry name" value="FAD/NAD-bd_sf"/>
</dbReference>
<accession>A0A8J9V3I7</accession>
<dbReference type="Gene3D" id="4.10.450.10">
    <property type="entry name" value="Glucose Oxidase, domain 2"/>
    <property type="match status" value="1"/>
</dbReference>
<keyword evidence="4 6" id="KW-0274">FAD</keyword>
<dbReference type="PANTHER" id="PTHR11552">
    <property type="entry name" value="GLUCOSE-METHANOL-CHOLINE GMC OXIDOREDUCTASE"/>
    <property type="match status" value="1"/>
</dbReference>
<keyword evidence="5" id="KW-0560">Oxidoreductase</keyword>
<sequence length="663" mass="73434">MIWQPLNLSEVCPPHSPVKACSSFGYVYLNLLVHLYGGSKDEEIKKKCDTQRDEETPDKYDFIVVGAGSSGCVVTNRLSENDRWQVLVLEAGSDEPNMTYVPALYRVLLGSNIDWGFKTKPNGKSCLARPEGSCPWPRGKVMGGSSSINSLAYIRGNRADYDGWAAMGNPGWSYEDVSTHIAWILWNLCTYTPYSNINCLGGVVASMFGCTPGGPGFESRVFPYFIKSENNLNIGSLNPSYHGIGGEQYISYLPYIDDPTLMLIDSFLERGFPIIDYNGREQVGNNQAQAFSINGERVSTNRAFIKPIRYRRKNLAVETNAEVTKVLIDENKKAYGVNYVQNNIKRTAYAKKEVIICGGTISSPKLLMLSGIGPKEHLENVGITVIQDLPVGKNLHDHVSFNGIILALSNETATTVSDDQVLQDIKEYDSMRIKMGPLSGNGPANFIAFAKTEPSLDAPDVEFQVGHEPDWRDLIDHLDTVDAASILPTAYYNGLTPRVMNLVPKSRGEILLNASNPDGPPLIFPNYLDDENDFIPLLKGVDILLSLENTTAFRTNGAYYVREEISACKDYEWGTKEYFICLAKTYTSTTYHPVGTCKMGPKSDKTAVLDNELRVHGVEGLRVIDASMMPVIVRGNTNAPAMMIGERGVDFVIKYWNRFKTGS</sequence>
<proteinExistence type="inferred from homology"/>
<feature type="domain" description="Glucose-methanol-choline oxidoreductase N-terminal" evidence="7">
    <location>
        <begin position="359"/>
        <end position="373"/>
    </location>
</feature>
<evidence type="ECO:0000256" key="6">
    <source>
        <dbReference type="PIRSR" id="PIRSR000137-2"/>
    </source>
</evidence>
<evidence type="ECO:0000256" key="4">
    <source>
        <dbReference type="ARBA" id="ARBA00022827"/>
    </source>
</evidence>
<evidence type="ECO:0000256" key="1">
    <source>
        <dbReference type="ARBA" id="ARBA00001974"/>
    </source>
</evidence>
<feature type="binding site" evidence="6">
    <location>
        <position position="141"/>
    </location>
    <ligand>
        <name>FAD</name>
        <dbReference type="ChEBI" id="CHEBI:57692"/>
    </ligand>
</feature>
<dbReference type="AlphaFoldDB" id="A0A8J9V3I7"/>
<dbReference type="PIRSF" id="PIRSF000137">
    <property type="entry name" value="Alcohol_oxidase"/>
    <property type="match status" value="1"/>
</dbReference>
<keyword evidence="3" id="KW-0285">Flavoprotein</keyword>